<feature type="compositionally biased region" description="Low complexity" evidence="1">
    <location>
        <begin position="133"/>
        <end position="152"/>
    </location>
</feature>
<dbReference type="EMBL" id="KN549388">
    <property type="protein sequence ID" value="KHJ97855.1"/>
    <property type="molecule type" value="Genomic_DNA"/>
</dbReference>
<evidence type="ECO:0000313" key="3">
    <source>
        <dbReference type="Proteomes" id="UP000053660"/>
    </source>
</evidence>
<gene>
    <name evidence="2" type="ORF">OESDEN_02160</name>
</gene>
<evidence type="ECO:0000313" key="2">
    <source>
        <dbReference type="EMBL" id="KHJ97855.1"/>
    </source>
</evidence>
<feature type="region of interest" description="Disordered" evidence="1">
    <location>
        <begin position="467"/>
        <end position="489"/>
    </location>
</feature>
<feature type="compositionally biased region" description="Basic and acidic residues" evidence="1">
    <location>
        <begin position="586"/>
        <end position="604"/>
    </location>
</feature>
<dbReference type="CDD" id="cd05162">
    <property type="entry name" value="PWWP"/>
    <property type="match status" value="1"/>
</dbReference>
<name>A0A0B1TR27_OESDE</name>
<feature type="region of interest" description="Disordered" evidence="1">
    <location>
        <begin position="509"/>
        <end position="551"/>
    </location>
</feature>
<feature type="region of interest" description="Disordered" evidence="1">
    <location>
        <begin position="101"/>
        <end position="158"/>
    </location>
</feature>
<dbReference type="Gene3D" id="2.30.30.140">
    <property type="match status" value="1"/>
</dbReference>
<dbReference type="OrthoDB" id="5842782at2759"/>
<accession>A0A0B1TR27</accession>
<protein>
    <recommendedName>
        <fullName evidence="4">PWWP domain-containing protein</fullName>
    </recommendedName>
</protein>
<dbReference type="SUPFAM" id="SSF63748">
    <property type="entry name" value="Tudor/PWWP/MBT"/>
    <property type="match status" value="1"/>
</dbReference>
<proteinExistence type="predicted"/>
<feature type="region of interest" description="Disordered" evidence="1">
    <location>
        <begin position="586"/>
        <end position="617"/>
    </location>
</feature>
<keyword evidence="3" id="KW-1185">Reference proteome</keyword>
<dbReference type="Proteomes" id="UP000053660">
    <property type="component" value="Unassembled WGS sequence"/>
</dbReference>
<feature type="region of interest" description="Disordered" evidence="1">
    <location>
        <begin position="363"/>
        <end position="399"/>
    </location>
</feature>
<reference evidence="2 3" key="1">
    <citation type="submission" date="2014-03" db="EMBL/GenBank/DDBJ databases">
        <title>Draft genome of the hookworm Oesophagostomum dentatum.</title>
        <authorList>
            <person name="Mitreva M."/>
        </authorList>
    </citation>
    <scope>NUCLEOTIDE SEQUENCE [LARGE SCALE GENOMIC DNA]</scope>
    <source>
        <strain evidence="2 3">OD-Hann</strain>
    </source>
</reference>
<sequence length="1023" mass="113742">MKKESLSGNSPEENATNMIKDASFDKDVITGYNEMISLFVQRSSGKPDISISGVEDGSFLLKAMYSPFPPFITVISAEHWSKLREKISILTDGSTALDDRAVGCSSSTVDSGSKTPLSESGSNNLVEPIKYLPSSSPESSPTRGSSPSSSVSKYLLPKSEKSECRHPLKMRLHRTANCSYELVGSAVSSSSADGFDDSNEHLRKKAHKKSKKAKKHRVSIDDHVAYMIDESHLVEDRNPVLSSEFATENGSDPAVSNGSVPVEDVDCSFSKVKENYNNMDAVATWPAAFHENQSEEVAIWKKKQRRGEPVVKTPYVRRKCTPVTCTINLRSRSILHPAPPAATELPSDAVPRRNADKIFQLPSDAVPRRNANRLKTRYSVPPSSPPRNRLRRSAKSASPQCIRRSRYQPIYIDDDIIALCPFMNTRSRAADSRNKIRMIKLEDDVNDDTDVQKSRGKYKSDRFRVVKREDDTDSIPNSQKSRYTNGGDELLVVKTEPDVLTLPNVQLPLDAAPSSESNSSPHSQDRAPGEPSSVHSDDDGVLGKNSQMNSSSVSIAKYENPSNRFAAETDNGSLSDGLYIDEEETLVEKPDSKSQSGVDRESEQNRCQGMSTSNDADTLLKEKIKTEPLNMEEDSCAVTVKSPYEMTENEGLVDASKPSGSDLVHRTDHPVDPAVSYRYKMWSRAYRTFCTNPFVVPPVKGQVPQFVRYPSRSVRDVRFVTRGEKCYVKLGLNYEVAVSNPPKEPNERNWKEIYVGDVLWVRWRKNEYWPATAYSISDTAPVKVTVLWTNDKTQSTVDYTMVDSFDMAFHIRYDARRNDPKYVKAVATALRYMGKMGFWECHITAKVYDEIVKAEGELFCRHILPQELKKIKEKSKAPKLAKEAKKDDLTKMQKSEEMLQALQAAHFIDIYHCPPLVGNALPLTQQIVDDYQGSTEYASGNLDPLFADGSMLSFDELNAVKSIDPEVMGSNEIVQWDGDSGAATSGHDAVEASLGTDVPVDDGSASALNVNAFDLEVNEEKVS</sequence>
<evidence type="ECO:0008006" key="4">
    <source>
        <dbReference type="Google" id="ProtNLM"/>
    </source>
</evidence>
<feature type="compositionally biased region" description="Polar residues" evidence="1">
    <location>
        <begin position="104"/>
        <end position="125"/>
    </location>
</feature>
<feature type="compositionally biased region" description="Polar residues" evidence="1">
    <location>
        <begin position="474"/>
        <end position="484"/>
    </location>
</feature>
<evidence type="ECO:0000256" key="1">
    <source>
        <dbReference type="SAM" id="MobiDB-lite"/>
    </source>
</evidence>
<dbReference type="AlphaFoldDB" id="A0A0B1TR27"/>
<feature type="compositionally biased region" description="Polar residues" evidence="1">
    <location>
        <begin position="605"/>
        <end position="616"/>
    </location>
</feature>
<organism evidence="2 3">
    <name type="scientific">Oesophagostomum dentatum</name>
    <name type="common">Nodular worm</name>
    <dbReference type="NCBI Taxonomy" id="61180"/>
    <lineage>
        <taxon>Eukaryota</taxon>
        <taxon>Metazoa</taxon>
        <taxon>Ecdysozoa</taxon>
        <taxon>Nematoda</taxon>
        <taxon>Chromadorea</taxon>
        <taxon>Rhabditida</taxon>
        <taxon>Rhabditina</taxon>
        <taxon>Rhabditomorpha</taxon>
        <taxon>Strongyloidea</taxon>
        <taxon>Strongylidae</taxon>
        <taxon>Oesophagostomum</taxon>
    </lineage>
</organism>